<evidence type="ECO:0000313" key="1">
    <source>
        <dbReference type="EMBL" id="MEH0639703.1"/>
    </source>
</evidence>
<sequence>MSTEPLRSLRYVDDIIRDDVLALEAFIYSQIRPVQDAAGETGDTFCALRSLEILVCDSAGLMLALLDRGGLGQEERSTMLREWNRLWTTASWWNYRDGYDSDRWNRLEHVDAPAEASHHAEIARAQAAAGEVP</sequence>
<evidence type="ECO:0000313" key="2">
    <source>
        <dbReference type="Proteomes" id="UP001310290"/>
    </source>
</evidence>
<gene>
    <name evidence="1" type="ORF">QBA35_41985</name>
</gene>
<protein>
    <submittedName>
        <fullName evidence="1">Uncharacterized protein</fullName>
    </submittedName>
</protein>
<comment type="caution">
    <text evidence="1">The sequence shown here is derived from an EMBL/GenBank/DDBJ whole genome shotgun (WGS) entry which is preliminary data.</text>
</comment>
<reference evidence="1" key="1">
    <citation type="submission" date="2023-04" db="EMBL/GenBank/DDBJ databases">
        <title>Genomic diversity of scab-causing Streptomyces spp. in the province of Quebec, Canada.</title>
        <authorList>
            <person name="Biessy A."/>
            <person name="Cadieux M."/>
            <person name="Ciotola M."/>
            <person name="Filion M."/>
        </authorList>
    </citation>
    <scope>NUCLEOTIDE SEQUENCE</scope>
    <source>
        <strain evidence="1">B21-115</strain>
    </source>
</reference>
<name>A0ABU8B1G7_9ACTN</name>
<dbReference type="Proteomes" id="UP001310290">
    <property type="component" value="Unassembled WGS sequence"/>
</dbReference>
<keyword evidence="2" id="KW-1185">Reference proteome</keyword>
<proteinExistence type="predicted"/>
<organism evidence="1 2">
    <name type="scientific">Streptomyces bottropensis</name>
    <dbReference type="NCBI Taxonomy" id="42235"/>
    <lineage>
        <taxon>Bacteria</taxon>
        <taxon>Bacillati</taxon>
        <taxon>Actinomycetota</taxon>
        <taxon>Actinomycetes</taxon>
        <taxon>Kitasatosporales</taxon>
        <taxon>Streptomycetaceae</taxon>
        <taxon>Streptomyces</taxon>
    </lineage>
</organism>
<dbReference type="RefSeq" id="WP_020114295.1">
    <property type="nucleotide sequence ID" value="NZ_JARULZ010000003.1"/>
</dbReference>
<dbReference type="EMBL" id="JARULZ010000003">
    <property type="protein sequence ID" value="MEH0639703.1"/>
    <property type="molecule type" value="Genomic_DNA"/>
</dbReference>
<accession>A0ABU8B1G7</accession>